<dbReference type="GO" id="GO:0060271">
    <property type="term" value="P:cilium assembly"/>
    <property type="evidence" value="ECO:0007669"/>
    <property type="project" value="TreeGrafter"/>
</dbReference>
<evidence type="ECO:0000256" key="3">
    <source>
        <dbReference type="ARBA" id="ARBA00015087"/>
    </source>
</evidence>
<dbReference type="InterPro" id="IPR019306">
    <property type="entry name" value="TMEM231"/>
</dbReference>
<feature type="transmembrane region" description="Helical" evidence="12">
    <location>
        <begin position="155"/>
        <end position="175"/>
    </location>
</feature>
<evidence type="ECO:0000256" key="10">
    <source>
        <dbReference type="ARBA" id="ARBA00023273"/>
    </source>
</evidence>
<proteinExistence type="inferred from homology"/>
<keyword evidence="8 12" id="KW-0472">Membrane</keyword>
<comment type="subcellular location">
    <subcellularLocation>
        <location evidence="1">Cell projection</location>
        <location evidence="1">Cilium membrane</location>
        <topology evidence="1">Multi-pass membrane protein</topology>
    </subcellularLocation>
</comment>
<evidence type="ECO:0000256" key="5">
    <source>
        <dbReference type="ARBA" id="ARBA00022692"/>
    </source>
</evidence>
<evidence type="ECO:0000256" key="7">
    <source>
        <dbReference type="ARBA" id="ARBA00023069"/>
    </source>
</evidence>
<evidence type="ECO:0000256" key="1">
    <source>
        <dbReference type="ARBA" id="ARBA00004272"/>
    </source>
</evidence>
<evidence type="ECO:0000256" key="11">
    <source>
        <dbReference type="ARBA" id="ARBA00024803"/>
    </source>
</evidence>
<keyword evidence="7" id="KW-0969">Cilium</keyword>
<sequence>MCNVFKSIKSLTNSSQYKHYGCVYGSGRRRTAIHKISMPASQAHQAFHPCGVGKLVPVLSGRIAAMARYIGRLPRVILKDSYEFHHLQSKVDQRRELYPLQFYEHYFTLKSPTMVSVFKIEKYSINDSQFHLKMIAIVSEDEFTYRCDMWELLKWAAVQYATVFIVVNFLINSFLNFLFRNRLLDAVPCCKLN</sequence>
<reference evidence="13" key="1">
    <citation type="submission" date="2012-09" db="EMBL/GenBank/DDBJ databases">
        <authorList>
            <person name="Martin A.A."/>
        </authorList>
    </citation>
    <scope>NUCLEOTIDE SEQUENCE</scope>
</reference>
<dbReference type="GO" id="GO:0032880">
    <property type="term" value="P:regulation of protein localization"/>
    <property type="evidence" value="ECO:0007669"/>
    <property type="project" value="TreeGrafter"/>
</dbReference>
<evidence type="ECO:0000256" key="8">
    <source>
        <dbReference type="ARBA" id="ARBA00023136"/>
    </source>
</evidence>
<evidence type="ECO:0000256" key="6">
    <source>
        <dbReference type="ARBA" id="ARBA00022989"/>
    </source>
</evidence>
<name>A0A0K0DG90_ANGCA</name>
<dbReference type="WBParaSite" id="ACAC_0001006601-mRNA-1">
    <property type="protein sequence ID" value="ACAC_0001006601-mRNA-1"/>
    <property type="gene ID" value="ACAC_0001006601"/>
</dbReference>
<organism evidence="13 14">
    <name type="scientific">Angiostrongylus cantonensis</name>
    <name type="common">Rat lungworm</name>
    <dbReference type="NCBI Taxonomy" id="6313"/>
    <lineage>
        <taxon>Eukaryota</taxon>
        <taxon>Metazoa</taxon>
        <taxon>Ecdysozoa</taxon>
        <taxon>Nematoda</taxon>
        <taxon>Chromadorea</taxon>
        <taxon>Rhabditida</taxon>
        <taxon>Rhabditina</taxon>
        <taxon>Rhabditomorpha</taxon>
        <taxon>Strongyloidea</taxon>
        <taxon>Metastrongylidae</taxon>
        <taxon>Angiostrongylus</taxon>
    </lineage>
</organism>
<keyword evidence="13" id="KW-1185">Reference proteome</keyword>
<evidence type="ECO:0000256" key="9">
    <source>
        <dbReference type="ARBA" id="ARBA00023180"/>
    </source>
</evidence>
<dbReference type="STRING" id="6313.A0A0K0DG90"/>
<dbReference type="AlphaFoldDB" id="A0A0K0DG90"/>
<dbReference type="PANTHER" id="PTHR14605:SF1">
    <property type="entry name" value="TRANSMEMBRANE PROTEIN 231"/>
    <property type="match status" value="1"/>
</dbReference>
<comment type="function">
    <text evidence="11">Transmembrane component of the tectonic-like complex, a complex localized at the transition zone of primary cilia and acting as a barrier that prevents diffusion of transmembrane proteins between the cilia and plasma membranes. Required for ciliogenesis and sonic hedgehog/SHH signaling.</text>
</comment>
<keyword evidence="6 12" id="KW-1133">Transmembrane helix</keyword>
<comment type="similarity">
    <text evidence="2">Belongs to the TMEM231 family.</text>
</comment>
<reference evidence="14" key="2">
    <citation type="submission" date="2017-02" db="UniProtKB">
        <authorList>
            <consortium name="WormBaseParasite"/>
        </authorList>
    </citation>
    <scope>IDENTIFICATION</scope>
</reference>
<evidence type="ECO:0000256" key="2">
    <source>
        <dbReference type="ARBA" id="ARBA00009082"/>
    </source>
</evidence>
<dbReference type="Proteomes" id="UP000035642">
    <property type="component" value="Unassembled WGS sequence"/>
</dbReference>
<dbReference type="PANTHER" id="PTHR14605">
    <property type="entry name" value="CHST5 PROTEIN"/>
    <property type="match status" value="1"/>
</dbReference>
<keyword evidence="5 12" id="KW-0812">Transmembrane</keyword>
<keyword evidence="4" id="KW-1003">Cell membrane</keyword>
<evidence type="ECO:0000313" key="13">
    <source>
        <dbReference type="Proteomes" id="UP000035642"/>
    </source>
</evidence>
<evidence type="ECO:0000256" key="12">
    <source>
        <dbReference type="SAM" id="Phobius"/>
    </source>
</evidence>
<keyword evidence="10" id="KW-0966">Cell projection</keyword>
<protein>
    <recommendedName>
        <fullName evidence="3">Transmembrane protein 231</fullName>
    </recommendedName>
</protein>
<dbReference type="Pfam" id="PF10149">
    <property type="entry name" value="TM231"/>
    <property type="match status" value="1"/>
</dbReference>
<dbReference type="GO" id="GO:0035869">
    <property type="term" value="C:ciliary transition zone"/>
    <property type="evidence" value="ECO:0007669"/>
    <property type="project" value="TreeGrafter"/>
</dbReference>
<evidence type="ECO:0000256" key="4">
    <source>
        <dbReference type="ARBA" id="ARBA00022475"/>
    </source>
</evidence>
<dbReference type="GO" id="GO:0060170">
    <property type="term" value="C:ciliary membrane"/>
    <property type="evidence" value="ECO:0007669"/>
    <property type="project" value="UniProtKB-SubCell"/>
</dbReference>
<evidence type="ECO:0000313" key="14">
    <source>
        <dbReference type="WBParaSite" id="ACAC_0001006601-mRNA-1"/>
    </source>
</evidence>
<accession>A0A0K0DG90</accession>
<keyword evidence="9" id="KW-0325">Glycoprotein</keyword>